<dbReference type="PANTHER" id="PTHR23077">
    <property type="entry name" value="AAA-FAMILY ATPASE"/>
    <property type="match status" value="1"/>
</dbReference>
<name>A0ABR0BKK4_PURLI</name>
<dbReference type="InterPro" id="IPR003959">
    <property type="entry name" value="ATPase_AAA_core"/>
</dbReference>
<dbReference type="InterPro" id="IPR027417">
    <property type="entry name" value="P-loop_NTPase"/>
</dbReference>
<dbReference type="PANTHER" id="PTHR23077:SF132">
    <property type="entry name" value="ATP-DEPENDENT ZN PROTEASE"/>
    <property type="match status" value="1"/>
</dbReference>
<organism evidence="3 4">
    <name type="scientific">Purpureocillium lilacinum</name>
    <name type="common">Paecilomyces lilacinus</name>
    <dbReference type="NCBI Taxonomy" id="33203"/>
    <lineage>
        <taxon>Eukaryota</taxon>
        <taxon>Fungi</taxon>
        <taxon>Dikarya</taxon>
        <taxon>Ascomycota</taxon>
        <taxon>Pezizomycotina</taxon>
        <taxon>Sordariomycetes</taxon>
        <taxon>Hypocreomycetidae</taxon>
        <taxon>Hypocreales</taxon>
        <taxon>Ophiocordycipitaceae</taxon>
        <taxon>Purpureocillium</taxon>
    </lineage>
</organism>
<dbReference type="CDD" id="cd19481">
    <property type="entry name" value="RecA-like_protease"/>
    <property type="match status" value="1"/>
</dbReference>
<feature type="domain" description="ATPase AAA-type core" evidence="2">
    <location>
        <begin position="1072"/>
        <end position="1189"/>
    </location>
</feature>
<dbReference type="Pfam" id="PF00004">
    <property type="entry name" value="AAA"/>
    <property type="match status" value="1"/>
</dbReference>
<comment type="caution">
    <text evidence="3">The sequence shown here is derived from an EMBL/GenBank/DDBJ whole genome shotgun (WGS) entry which is preliminary data.</text>
</comment>
<evidence type="ECO:0000259" key="2">
    <source>
        <dbReference type="Pfam" id="PF00004"/>
    </source>
</evidence>
<proteinExistence type="predicted"/>
<gene>
    <name evidence="3" type="ORF">Purlil1_11045</name>
</gene>
<feature type="region of interest" description="Disordered" evidence="1">
    <location>
        <begin position="1290"/>
        <end position="1346"/>
    </location>
</feature>
<evidence type="ECO:0000313" key="3">
    <source>
        <dbReference type="EMBL" id="KAK4082625.1"/>
    </source>
</evidence>
<feature type="compositionally biased region" description="Basic and acidic residues" evidence="1">
    <location>
        <begin position="1290"/>
        <end position="1311"/>
    </location>
</feature>
<accession>A0ABR0BKK4</accession>
<keyword evidence="4" id="KW-1185">Reference proteome</keyword>
<dbReference type="EMBL" id="JAWRVI010000062">
    <property type="protein sequence ID" value="KAK4082625.1"/>
    <property type="molecule type" value="Genomic_DNA"/>
</dbReference>
<sequence length="1378" mass="151146">MVESKIVKAEQPTQVDSLNEEKQCTVRYEVHDGRRRQRWGEGTHGQDGEFRPREAARLVPSRGAPQTGSARNGNSRTAGAAWLDEANMEPTIVGLDRRQSPARFGEWCITVTHSHSWLVTLVPSFPASSERRSYHRTDHPKKFPGGGANTLGAREKAWLCAPMHDHGRPRQAARAVGMMSFHCREQDLAGAGWRASLLRLEPWSLIGRERRTDTEEDDAAQFVGWWGGSLGPRGVDKRTRIADPLAPFVGVGVEIGQRVGRATCLLYRGFAAGLPAVLYWYCTSLPSMVVCPELQTAQLPTSANGTVGGNRKHGEKASFLAPDDVLVHDSRQSPLPRGRRGRPLALRMGPQASSRCEMRLVRHLAQEGRVLGRGHRTNEEAGANGAVIGPNSGEDRPPGPPFRGAEPDPDQSVVEIAFILLSAFCGVVRRPGCWVMSQTSPGFTHGALQAYRCYIWGGWASPIVVIVSRDEAVALCVVPHTSCRVVSHSSNGLARGSATAALARRCVRVCVRTRSHCQCARIINARTCRAKTGHTYMKDGNSPEPLQVLPTVQITAQCCISFVVVDYRIQPYLQYCTHLLGRQDRPAIHPAISQQCIYYRRPGVGRLGLPCHQDLSLTDLGPATGRGFAGSPSILAHLCWASFLPRHQHQCQLIIRTGERCRATWIALQERGLCTDGQGLPNRARAESHSPPLPDHPSSSLVPGEVLYPSPASRPQVLRIGIGGLVDADGWMDDMGWTAGTAWTTCTTCCHGERRLVLVLPQQDSTTLHVATSNTTTSNRTTTRPSPGSIGALDRPSLRPQMHHTQAQTTMSSHREPGLGPQSQPPSASDAYFAHSTAKRVNTDAVIAAALTRQYPDLHLSIVPRVSVDLLDYAAAGHARATPLADDNLTDATATAAAQTAESNVGGGSASLPTSLAWDVYVPPARRLDGSPGAVARALLFGKFAYHWRGLDFILYIADGRDGGSSYPQVTNLYLMSPRDPSSPSPNGDAHVHALILAAGQWASELHDEIWVFDGGRWLKDANLYRSVRRASWDAVILDPDMKKALIEDHLSFFNGRETYEQLRVPWKRGVIYYGPPGNGKTISIKAMMNTLYSLDKPVPTLYVRTLASSMTEWLTCETQFAGPEYSIQLIFRKARQYAPCYLVFEDLDSIVSDGVRSYFLNEVDGLQSNDGIFMIGSTNHLDRLDPGIAASLTPSISKPPGALLRSATIVAQKRPSRFDRKYLFPNPSFDERVAYARFWQGKLAPNPDIEFPDELCAAIARITDDFSFAYMQEAFVAALLAIARDHTGGADGDGKGQQQNKDREEYDGKRRPGAKRMAMPSTVDGPDDWVEISDRSLKSPATRQGRSDLDKLILWVEIQKQVKILREGMEDEKRGGN</sequence>
<feature type="compositionally biased region" description="Low complexity" evidence="1">
    <location>
        <begin position="772"/>
        <end position="784"/>
    </location>
</feature>
<protein>
    <recommendedName>
        <fullName evidence="2">ATPase AAA-type core domain-containing protein</fullName>
    </recommendedName>
</protein>
<dbReference type="InterPro" id="IPR050168">
    <property type="entry name" value="AAA_ATPase_domain"/>
</dbReference>
<dbReference type="Gene3D" id="3.40.50.300">
    <property type="entry name" value="P-loop containing nucleotide triphosphate hydrolases"/>
    <property type="match status" value="1"/>
</dbReference>
<feature type="region of interest" description="Disordered" evidence="1">
    <location>
        <begin position="371"/>
        <end position="407"/>
    </location>
</feature>
<feature type="region of interest" description="Disordered" evidence="1">
    <location>
        <begin position="679"/>
        <end position="704"/>
    </location>
</feature>
<feature type="compositionally biased region" description="Polar residues" evidence="1">
    <location>
        <begin position="803"/>
        <end position="812"/>
    </location>
</feature>
<feature type="region of interest" description="Disordered" evidence="1">
    <location>
        <begin position="771"/>
        <end position="829"/>
    </location>
</feature>
<dbReference type="SUPFAM" id="SSF52540">
    <property type="entry name" value="P-loop containing nucleoside triphosphate hydrolases"/>
    <property type="match status" value="1"/>
</dbReference>
<evidence type="ECO:0000256" key="1">
    <source>
        <dbReference type="SAM" id="MobiDB-lite"/>
    </source>
</evidence>
<dbReference type="Proteomes" id="UP001287286">
    <property type="component" value="Unassembled WGS sequence"/>
</dbReference>
<evidence type="ECO:0000313" key="4">
    <source>
        <dbReference type="Proteomes" id="UP001287286"/>
    </source>
</evidence>
<reference evidence="3 4" key="1">
    <citation type="journal article" date="2024" name="Microbiol. Resour. Announc.">
        <title>Genome annotations for the ascomycete fungi Trichoderma harzianum, Trichoderma aggressivum, and Purpureocillium lilacinum.</title>
        <authorList>
            <person name="Beijen E.P.W."/>
            <person name="Ohm R.A."/>
        </authorList>
    </citation>
    <scope>NUCLEOTIDE SEQUENCE [LARGE SCALE GENOMIC DNA]</scope>
    <source>
        <strain evidence="3 4">CBS 150709</strain>
    </source>
</reference>